<organism evidence="2 3">
    <name type="scientific">Pomacea canaliculata</name>
    <name type="common">Golden apple snail</name>
    <dbReference type="NCBI Taxonomy" id="400727"/>
    <lineage>
        <taxon>Eukaryota</taxon>
        <taxon>Metazoa</taxon>
        <taxon>Spiralia</taxon>
        <taxon>Lophotrochozoa</taxon>
        <taxon>Mollusca</taxon>
        <taxon>Gastropoda</taxon>
        <taxon>Caenogastropoda</taxon>
        <taxon>Architaenioglossa</taxon>
        <taxon>Ampullarioidea</taxon>
        <taxon>Ampullariidae</taxon>
        <taxon>Pomacea</taxon>
    </lineage>
</organism>
<proteinExistence type="predicted"/>
<name>A0A2T7PT34_POMCA</name>
<reference evidence="2 3" key="1">
    <citation type="submission" date="2018-04" db="EMBL/GenBank/DDBJ databases">
        <title>The genome of golden apple snail Pomacea canaliculata provides insight into stress tolerance and invasive adaptation.</title>
        <authorList>
            <person name="Liu C."/>
            <person name="Liu B."/>
            <person name="Ren Y."/>
            <person name="Zhang Y."/>
            <person name="Wang H."/>
            <person name="Li S."/>
            <person name="Jiang F."/>
            <person name="Yin L."/>
            <person name="Zhang G."/>
            <person name="Qian W."/>
            <person name="Fan W."/>
        </authorList>
    </citation>
    <scope>NUCLEOTIDE SEQUENCE [LARGE SCALE GENOMIC DNA]</scope>
    <source>
        <strain evidence="2">SZHN2017</strain>
        <tissue evidence="2">Muscle</tissue>
    </source>
</reference>
<feature type="compositionally biased region" description="Low complexity" evidence="1">
    <location>
        <begin position="73"/>
        <end position="82"/>
    </location>
</feature>
<dbReference type="Proteomes" id="UP000245119">
    <property type="component" value="Linkage Group LG2"/>
</dbReference>
<evidence type="ECO:0000313" key="2">
    <source>
        <dbReference type="EMBL" id="PVD36586.1"/>
    </source>
</evidence>
<accession>A0A2T7PT34</accession>
<protein>
    <submittedName>
        <fullName evidence="2">Uncharacterized protein</fullName>
    </submittedName>
</protein>
<dbReference type="AlphaFoldDB" id="A0A2T7PT34"/>
<evidence type="ECO:0000256" key="1">
    <source>
        <dbReference type="SAM" id="MobiDB-lite"/>
    </source>
</evidence>
<feature type="region of interest" description="Disordered" evidence="1">
    <location>
        <begin position="62"/>
        <end position="90"/>
    </location>
</feature>
<dbReference type="EMBL" id="PZQS01000002">
    <property type="protein sequence ID" value="PVD36586.1"/>
    <property type="molecule type" value="Genomic_DNA"/>
</dbReference>
<evidence type="ECO:0000313" key="3">
    <source>
        <dbReference type="Proteomes" id="UP000245119"/>
    </source>
</evidence>
<sequence>MKPDTVGNSRHESYNCDKGILLTPSLSTTAAVYSKRREREKELQSWEAGIINSEYVYPQVHTSVQRKNPPPTHTTTTTTTTTLFPNIFDR</sequence>
<comment type="caution">
    <text evidence="2">The sequence shown here is derived from an EMBL/GenBank/DDBJ whole genome shotgun (WGS) entry which is preliminary data.</text>
</comment>
<keyword evidence="3" id="KW-1185">Reference proteome</keyword>
<gene>
    <name evidence="2" type="ORF">C0Q70_03571</name>
</gene>